<sequence>MLRLRTHMLPNVIYHIGDGQDCIKWGTGRGQFDNAVVYELFRPPGPKVGWSSLFLGPFKIPRNAFILWLAILGRLFTLDKQWLRHLDGMCILCTDGLVETHQHLFSIASMHSVAFLASGGVYDSRGLIGIGRAGLIGPLLDGEGSMWLMLRTGLYWHPWFITFDRNKTGDGSSLLRGHLLSLDIVYLRNASNILLVQNSQIRLALMLCIDCEKFHGDSTE</sequence>
<feature type="domain" description="Reverse transcriptase zinc-binding" evidence="1">
    <location>
        <begin position="36"/>
        <end position="110"/>
    </location>
</feature>
<reference evidence="2" key="2">
    <citation type="journal article" date="2024" name="Plant">
        <title>Genomic evolution and insights into agronomic trait innovations of Sesamum species.</title>
        <authorList>
            <person name="Miao H."/>
            <person name="Wang L."/>
            <person name="Qu L."/>
            <person name="Liu H."/>
            <person name="Sun Y."/>
            <person name="Le M."/>
            <person name="Wang Q."/>
            <person name="Wei S."/>
            <person name="Zheng Y."/>
            <person name="Lin W."/>
            <person name="Duan Y."/>
            <person name="Cao H."/>
            <person name="Xiong S."/>
            <person name="Wang X."/>
            <person name="Wei L."/>
            <person name="Li C."/>
            <person name="Ma Q."/>
            <person name="Ju M."/>
            <person name="Zhao R."/>
            <person name="Li G."/>
            <person name="Mu C."/>
            <person name="Tian Q."/>
            <person name="Mei H."/>
            <person name="Zhang T."/>
            <person name="Gao T."/>
            <person name="Zhang H."/>
        </authorList>
    </citation>
    <scope>NUCLEOTIDE SEQUENCE</scope>
    <source>
        <strain evidence="2">KEN1</strain>
    </source>
</reference>
<organism evidence="2">
    <name type="scientific">Sesamum latifolium</name>
    <dbReference type="NCBI Taxonomy" id="2727402"/>
    <lineage>
        <taxon>Eukaryota</taxon>
        <taxon>Viridiplantae</taxon>
        <taxon>Streptophyta</taxon>
        <taxon>Embryophyta</taxon>
        <taxon>Tracheophyta</taxon>
        <taxon>Spermatophyta</taxon>
        <taxon>Magnoliopsida</taxon>
        <taxon>eudicotyledons</taxon>
        <taxon>Gunneridae</taxon>
        <taxon>Pentapetalae</taxon>
        <taxon>asterids</taxon>
        <taxon>lamiids</taxon>
        <taxon>Lamiales</taxon>
        <taxon>Pedaliaceae</taxon>
        <taxon>Sesamum</taxon>
    </lineage>
</organism>
<accession>A0AAW2XFK1</accession>
<evidence type="ECO:0000313" key="2">
    <source>
        <dbReference type="EMBL" id="KAL0451666.1"/>
    </source>
</evidence>
<comment type="caution">
    <text evidence="2">The sequence shown here is derived from an EMBL/GenBank/DDBJ whole genome shotgun (WGS) entry which is preliminary data.</text>
</comment>
<evidence type="ECO:0000259" key="1">
    <source>
        <dbReference type="Pfam" id="PF13966"/>
    </source>
</evidence>
<name>A0AAW2XFK1_9LAMI</name>
<dbReference type="EMBL" id="JACGWN010000004">
    <property type="protein sequence ID" value="KAL0451666.1"/>
    <property type="molecule type" value="Genomic_DNA"/>
</dbReference>
<dbReference type="Pfam" id="PF13966">
    <property type="entry name" value="zf-RVT"/>
    <property type="match status" value="1"/>
</dbReference>
<protein>
    <recommendedName>
        <fullName evidence="1">Reverse transcriptase zinc-binding domain-containing protein</fullName>
    </recommendedName>
</protein>
<gene>
    <name evidence="2" type="ORF">Slati_1144700</name>
</gene>
<dbReference type="AlphaFoldDB" id="A0AAW2XFK1"/>
<proteinExistence type="predicted"/>
<reference evidence="2" key="1">
    <citation type="submission" date="2020-06" db="EMBL/GenBank/DDBJ databases">
        <authorList>
            <person name="Li T."/>
            <person name="Hu X."/>
            <person name="Zhang T."/>
            <person name="Song X."/>
            <person name="Zhang H."/>
            <person name="Dai N."/>
            <person name="Sheng W."/>
            <person name="Hou X."/>
            <person name="Wei L."/>
        </authorList>
    </citation>
    <scope>NUCLEOTIDE SEQUENCE</scope>
    <source>
        <strain evidence="2">KEN1</strain>
        <tissue evidence="2">Leaf</tissue>
    </source>
</reference>
<dbReference type="InterPro" id="IPR026960">
    <property type="entry name" value="RVT-Znf"/>
</dbReference>